<dbReference type="AlphaFoldDB" id="A0AAI9K7U1"/>
<evidence type="ECO:0000256" key="4">
    <source>
        <dbReference type="ARBA" id="ARBA00022692"/>
    </source>
</evidence>
<evidence type="ECO:0000256" key="10">
    <source>
        <dbReference type="ARBA" id="ARBA00023136"/>
    </source>
</evidence>
<evidence type="ECO:0000256" key="5">
    <source>
        <dbReference type="ARBA" id="ARBA00022826"/>
    </source>
</evidence>
<evidence type="ECO:0000256" key="2">
    <source>
        <dbReference type="ARBA" id="ARBA00022448"/>
    </source>
</evidence>
<keyword evidence="6" id="KW-0851">Voltage-gated channel</keyword>
<dbReference type="InterPro" id="IPR027359">
    <property type="entry name" value="Volt_channel_dom_sf"/>
</dbReference>
<dbReference type="PANTHER" id="PTHR11537">
    <property type="entry name" value="VOLTAGE-GATED POTASSIUM CHANNEL"/>
    <property type="match status" value="1"/>
</dbReference>
<dbReference type="PANTHER" id="PTHR11537:SF254">
    <property type="entry name" value="POTASSIUM VOLTAGE-GATED CHANNEL PROTEIN SHAB"/>
    <property type="match status" value="1"/>
</dbReference>
<dbReference type="GO" id="GO:0008076">
    <property type="term" value="C:voltage-gated potassium channel complex"/>
    <property type="evidence" value="ECO:0007669"/>
    <property type="project" value="InterPro"/>
</dbReference>
<evidence type="ECO:0000313" key="15">
    <source>
        <dbReference type="Proteomes" id="UP000660047"/>
    </source>
</evidence>
<organism evidence="14 15">
    <name type="scientific">Coprococcus eutactus</name>
    <dbReference type="NCBI Taxonomy" id="33043"/>
    <lineage>
        <taxon>Bacteria</taxon>
        <taxon>Bacillati</taxon>
        <taxon>Bacillota</taxon>
        <taxon>Clostridia</taxon>
        <taxon>Lachnospirales</taxon>
        <taxon>Lachnospiraceae</taxon>
        <taxon>Coprococcus</taxon>
    </lineage>
</organism>
<evidence type="ECO:0000256" key="12">
    <source>
        <dbReference type="SAM" id="Phobius"/>
    </source>
</evidence>
<evidence type="ECO:0000256" key="8">
    <source>
        <dbReference type="ARBA" id="ARBA00022989"/>
    </source>
</evidence>
<dbReference type="GO" id="GO:0001508">
    <property type="term" value="P:action potential"/>
    <property type="evidence" value="ECO:0007669"/>
    <property type="project" value="TreeGrafter"/>
</dbReference>
<dbReference type="PRINTS" id="PR00169">
    <property type="entry name" value="KCHANNEL"/>
</dbReference>
<dbReference type="Gene3D" id="1.20.120.350">
    <property type="entry name" value="Voltage-gated potassium channels. Chain C"/>
    <property type="match status" value="1"/>
</dbReference>
<feature type="transmembrane region" description="Helical" evidence="12">
    <location>
        <begin position="221"/>
        <end position="243"/>
    </location>
</feature>
<keyword evidence="3" id="KW-0633">Potassium transport</keyword>
<evidence type="ECO:0000313" key="14">
    <source>
        <dbReference type="EMBL" id="GFO95501.1"/>
    </source>
</evidence>
<comment type="subcellular location">
    <subcellularLocation>
        <location evidence="1">Membrane</location>
        <topology evidence="1">Multi-pass membrane protein</topology>
    </subcellularLocation>
</comment>
<keyword evidence="2" id="KW-0813">Transport</keyword>
<evidence type="ECO:0000256" key="9">
    <source>
        <dbReference type="ARBA" id="ARBA00023065"/>
    </source>
</evidence>
<feature type="transmembrane region" description="Helical" evidence="12">
    <location>
        <begin position="28"/>
        <end position="49"/>
    </location>
</feature>
<dbReference type="Gene3D" id="3.30.70.1450">
    <property type="entry name" value="Regulator of K+ conductance, C-terminal domain"/>
    <property type="match status" value="1"/>
</dbReference>
<evidence type="ECO:0000256" key="11">
    <source>
        <dbReference type="ARBA" id="ARBA00023303"/>
    </source>
</evidence>
<name>A0AAI9K7U1_9FIRM</name>
<dbReference type="InterPro" id="IPR006037">
    <property type="entry name" value="RCK_C"/>
</dbReference>
<evidence type="ECO:0000256" key="7">
    <source>
        <dbReference type="ARBA" id="ARBA00022958"/>
    </source>
</evidence>
<keyword evidence="7" id="KW-0630">Potassium</keyword>
<dbReference type="Proteomes" id="UP000660047">
    <property type="component" value="Unassembled WGS sequence"/>
</dbReference>
<keyword evidence="11" id="KW-0407">Ion channel</keyword>
<evidence type="ECO:0000256" key="3">
    <source>
        <dbReference type="ARBA" id="ARBA00022538"/>
    </source>
</evidence>
<sequence length="329" mass="36985">MAVNKTKLKKQIFDIIQIGDKSNLASRAFDIFIVGVILSNISVMFLQTYDQLEPYYGLLSVIEWVTTGIFCVEYILRIWTADFLYPTCTRGKAIGKFLISYDGVVDLLTIIPVFFLSGFVAFRMLRVIRIFHLFRINSKYDSFNVIKMVLLRKSRQIISSMFIIFILMMASSLCMYSTEHAAQPGVFSNAFSGIWWAVSTVLTVGYGDIYPITLLGKCMAIVIAFMGVLLVAIPTGIISAGFVEQYQNNANEESKVVDVDEIGELLVDDVSKFCGRTILQATEEYGVNIYMVLRDNMSILPTGDLEIQTGDILIVKSKFLEKRRGSSLS</sequence>
<dbReference type="InterPro" id="IPR036721">
    <property type="entry name" value="RCK_C_sf"/>
</dbReference>
<protein>
    <submittedName>
        <fullName evidence="14">Potassium voltage gated channel, Shab-related subfamily, member 2</fullName>
    </submittedName>
</protein>
<reference evidence="14" key="1">
    <citation type="submission" date="2020-06" db="EMBL/GenBank/DDBJ databases">
        <title>Characterization of fructooligosaccharide metabolism and fructooligosaccharide-degrading enzymes in human commensal butyrate producers.</title>
        <authorList>
            <person name="Tanno H."/>
            <person name="Fujii T."/>
            <person name="Hirano K."/>
            <person name="Maeno S."/>
            <person name="Tonozuka T."/>
            <person name="Sakamoto M."/>
            <person name="Ohkuma M."/>
            <person name="Tochio T."/>
            <person name="Endo A."/>
        </authorList>
    </citation>
    <scope>NUCLEOTIDE SEQUENCE</scope>
    <source>
        <strain evidence="14">JCM 31265</strain>
    </source>
</reference>
<dbReference type="Pfam" id="PF00520">
    <property type="entry name" value="Ion_trans"/>
    <property type="match status" value="1"/>
</dbReference>
<feature type="transmembrane region" description="Helical" evidence="12">
    <location>
        <begin position="157"/>
        <end position="178"/>
    </location>
</feature>
<comment type="caution">
    <text evidence="14">The sequence shown here is derived from an EMBL/GenBank/DDBJ whole genome shotgun (WGS) entry which is preliminary data.</text>
</comment>
<keyword evidence="8 12" id="KW-1133">Transmembrane helix</keyword>
<accession>A0AAI9K7U1</accession>
<dbReference type="PROSITE" id="PS51202">
    <property type="entry name" value="RCK_C"/>
    <property type="match status" value="1"/>
</dbReference>
<keyword evidence="5" id="KW-0631">Potassium channel</keyword>
<feature type="transmembrane region" description="Helical" evidence="12">
    <location>
        <begin position="107"/>
        <end position="125"/>
    </location>
</feature>
<dbReference type="Pfam" id="PF02080">
    <property type="entry name" value="TrkA_C"/>
    <property type="match status" value="1"/>
</dbReference>
<feature type="transmembrane region" description="Helical" evidence="12">
    <location>
        <begin position="190"/>
        <end position="209"/>
    </location>
</feature>
<keyword evidence="10 12" id="KW-0472">Membrane</keyword>
<keyword evidence="9" id="KW-0406">Ion transport</keyword>
<evidence type="ECO:0000256" key="6">
    <source>
        <dbReference type="ARBA" id="ARBA00022882"/>
    </source>
</evidence>
<dbReference type="InterPro" id="IPR005821">
    <property type="entry name" value="Ion_trans_dom"/>
</dbReference>
<gene>
    <name evidence="14" type="primary">kcnb2</name>
    <name evidence="14" type="ORF">COEU31_25470</name>
</gene>
<dbReference type="Gene3D" id="1.10.287.70">
    <property type="match status" value="1"/>
</dbReference>
<dbReference type="SUPFAM" id="SSF81324">
    <property type="entry name" value="Voltage-gated potassium channels"/>
    <property type="match status" value="1"/>
</dbReference>
<dbReference type="GO" id="GO:0005249">
    <property type="term" value="F:voltage-gated potassium channel activity"/>
    <property type="evidence" value="ECO:0007669"/>
    <property type="project" value="InterPro"/>
</dbReference>
<dbReference type="EMBL" id="BLYL01000019">
    <property type="protein sequence ID" value="GFO95501.1"/>
    <property type="molecule type" value="Genomic_DNA"/>
</dbReference>
<dbReference type="RefSeq" id="WP_055223667.1">
    <property type="nucleotide sequence ID" value="NZ_BLYL01000019.1"/>
</dbReference>
<evidence type="ECO:0000256" key="1">
    <source>
        <dbReference type="ARBA" id="ARBA00004141"/>
    </source>
</evidence>
<evidence type="ECO:0000259" key="13">
    <source>
        <dbReference type="PROSITE" id="PS51202"/>
    </source>
</evidence>
<dbReference type="SUPFAM" id="SSF116726">
    <property type="entry name" value="TrkA C-terminal domain-like"/>
    <property type="match status" value="1"/>
</dbReference>
<dbReference type="InterPro" id="IPR028325">
    <property type="entry name" value="VG_K_chnl"/>
</dbReference>
<keyword evidence="4 12" id="KW-0812">Transmembrane</keyword>
<feature type="domain" description="RCK C-terminal" evidence="13">
    <location>
        <begin position="250"/>
        <end position="329"/>
    </location>
</feature>
<proteinExistence type="predicted"/>